<feature type="binding site" evidence="11">
    <location>
        <position position="198"/>
    </location>
    <ligand>
        <name>K(+)</name>
        <dbReference type="ChEBI" id="CHEBI:29103"/>
    </ligand>
</feature>
<dbReference type="OrthoDB" id="10064708at2759"/>
<accession>A0A210QET9</accession>
<dbReference type="InterPro" id="IPR032976">
    <property type="entry name" value="YJEFN_prot_NAXE-like"/>
</dbReference>
<keyword evidence="4 11" id="KW-0479">Metal-binding</keyword>
<keyword evidence="8 11" id="KW-0520">NAD</keyword>
<dbReference type="EMBL" id="NEDP02003959">
    <property type="protein sequence ID" value="OWF47263.1"/>
    <property type="molecule type" value="Genomic_DNA"/>
</dbReference>
<evidence type="ECO:0000256" key="8">
    <source>
        <dbReference type="ARBA" id="ARBA00023027"/>
    </source>
</evidence>
<dbReference type="SUPFAM" id="SSF64153">
    <property type="entry name" value="YjeF N-terminal domain-like"/>
    <property type="match status" value="1"/>
</dbReference>
<dbReference type="GO" id="GO:0005739">
    <property type="term" value="C:mitochondrion"/>
    <property type="evidence" value="ECO:0007669"/>
    <property type="project" value="TreeGrafter"/>
</dbReference>
<keyword evidence="9 11" id="KW-0413">Isomerase</keyword>
<comment type="similarity">
    <text evidence="11">Belongs to the NnrE/AIBP family.</text>
</comment>
<evidence type="ECO:0000256" key="4">
    <source>
        <dbReference type="ARBA" id="ARBA00022723"/>
    </source>
</evidence>
<feature type="binding site" evidence="11">
    <location>
        <position position="162"/>
    </location>
    <ligand>
        <name>K(+)</name>
        <dbReference type="ChEBI" id="CHEBI:29103"/>
    </ligand>
</feature>
<feature type="region of interest" description="Disordered" evidence="12">
    <location>
        <begin position="266"/>
        <end position="313"/>
    </location>
</feature>
<dbReference type="Gene3D" id="3.40.50.10260">
    <property type="entry name" value="YjeF N-terminal domain"/>
    <property type="match status" value="1"/>
</dbReference>
<dbReference type="HAMAP" id="MF_01966">
    <property type="entry name" value="NADHX_epimerase"/>
    <property type="match status" value="1"/>
</dbReference>
<keyword evidence="5 11" id="KW-0547">Nucleotide-binding</keyword>
<feature type="domain" description="YjeF N-terminal" evidence="13">
    <location>
        <begin position="42"/>
        <end position="246"/>
    </location>
</feature>
<reference evidence="14 15" key="1">
    <citation type="journal article" date="2017" name="Nat. Ecol. Evol.">
        <title>Scallop genome provides insights into evolution of bilaterian karyotype and development.</title>
        <authorList>
            <person name="Wang S."/>
            <person name="Zhang J."/>
            <person name="Jiao W."/>
            <person name="Li J."/>
            <person name="Xun X."/>
            <person name="Sun Y."/>
            <person name="Guo X."/>
            <person name="Huan P."/>
            <person name="Dong B."/>
            <person name="Zhang L."/>
            <person name="Hu X."/>
            <person name="Sun X."/>
            <person name="Wang J."/>
            <person name="Zhao C."/>
            <person name="Wang Y."/>
            <person name="Wang D."/>
            <person name="Huang X."/>
            <person name="Wang R."/>
            <person name="Lv J."/>
            <person name="Li Y."/>
            <person name="Zhang Z."/>
            <person name="Liu B."/>
            <person name="Lu W."/>
            <person name="Hui Y."/>
            <person name="Liang J."/>
            <person name="Zhou Z."/>
            <person name="Hou R."/>
            <person name="Li X."/>
            <person name="Liu Y."/>
            <person name="Li H."/>
            <person name="Ning X."/>
            <person name="Lin Y."/>
            <person name="Zhao L."/>
            <person name="Xing Q."/>
            <person name="Dou J."/>
            <person name="Li Y."/>
            <person name="Mao J."/>
            <person name="Guo H."/>
            <person name="Dou H."/>
            <person name="Li T."/>
            <person name="Mu C."/>
            <person name="Jiang W."/>
            <person name="Fu Q."/>
            <person name="Fu X."/>
            <person name="Miao Y."/>
            <person name="Liu J."/>
            <person name="Yu Q."/>
            <person name="Li R."/>
            <person name="Liao H."/>
            <person name="Li X."/>
            <person name="Kong Y."/>
            <person name="Jiang Z."/>
            <person name="Chourrout D."/>
            <person name="Li R."/>
            <person name="Bao Z."/>
        </authorList>
    </citation>
    <scope>NUCLEOTIDE SEQUENCE [LARGE SCALE GENOMIC DNA]</scope>
    <source>
        <strain evidence="14 15">PY_sf001</strain>
    </source>
</reference>
<dbReference type="EC" id="5.1.99.6" evidence="3 11"/>
<evidence type="ECO:0000256" key="2">
    <source>
        <dbReference type="ARBA" id="ARBA00000909"/>
    </source>
</evidence>
<dbReference type="Proteomes" id="UP000242188">
    <property type="component" value="Unassembled WGS sequence"/>
</dbReference>
<comment type="caution">
    <text evidence="14">The sequence shown here is derived from an EMBL/GenBank/DDBJ whole genome shotgun (WGS) entry which is preliminary data.</text>
</comment>
<feature type="binding site" evidence="11">
    <location>
        <position position="97"/>
    </location>
    <ligand>
        <name>K(+)</name>
        <dbReference type="ChEBI" id="CHEBI:29103"/>
    </ligand>
</feature>
<dbReference type="Pfam" id="PF03853">
    <property type="entry name" value="YjeF_N"/>
    <property type="match status" value="1"/>
</dbReference>
<dbReference type="InterPro" id="IPR004443">
    <property type="entry name" value="YjeF_N_dom"/>
</dbReference>
<evidence type="ECO:0000313" key="15">
    <source>
        <dbReference type="Proteomes" id="UP000242188"/>
    </source>
</evidence>
<evidence type="ECO:0000256" key="10">
    <source>
        <dbReference type="ARBA" id="ARBA00041210"/>
    </source>
</evidence>
<evidence type="ECO:0000256" key="9">
    <source>
        <dbReference type="ARBA" id="ARBA00023235"/>
    </source>
</evidence>
<gene>
    <name evidence="14" type="ORF">KP79_PYT22673</name>
</gene>
<keyword evidence="7 11" id="KW-0630">Potassium</keyword>
<dbReference type="GO" id="GO:0000166">
    <property type="term" value="F:nucleotide binding"/>
    <property type="evidence" value="ECO:0007669"/>
    <property type="project" value="UniProtKB-KW"/>
</dbReference>
<dbReference type="NCBIfam" id="TIGR00197">
    <property type="entry name" value="yjeF_nterm"/>
    <property type="match status" value="1"/>
</dbReference>
<protein>
    <recommendedName>
        <fullName evidence="3 11">NAD(P)H-hydrate epimerase</fullName>
        <ecNumber evidence="3 11">5.1.99.6</ecNumber>
    </recommendedName>
    <alternativeName>
        <fullName evidence="10 11">NAD(P)HX epimerase</fullName>
    </alternativeName>
</protein>
<keyword evidence="6" id="KW-0521">NADP</keyword>
<keyword evidence="15" id="KW-1185">Reference proteome</keyword>
<organism evidence="14 15">
    <name type="scientific">Mizuhopecten yessoensis</name>
    <name type="common">Japanese scallop</name>
    <name type="synonym">Patinopecten yessoensis</name>
    <dbReference type="NCBI Taxonomy" id="6573"/>
    <lineage>
        <taxon>Eukaryota</taxon>
        <taxon>Metazoa</taxon>
        <taxon>Spiralia</taxon>
        <taxon>Lophotrochozoa</taxon>
        <taxon>Mollusca</taxon>
        <taxon>Bivalvia</taxon>
        <taxon>Autobranchia</taxon>
        <taxon>Pteriomorphia</taxon>
        <taxon>Pectinida</taxon>
        <taxon>Pectinoidea</taxon>
        <taxon>Pectinidae</taxon>
        <taxon>Mizuhopecten</taxon>
    </lineage>
</organism>
<evidence type="ECO:0000256" key="7">
    <source>
        <dbReference type="ARBA" id="ARBA00022958"/>
    </source>
</evidence>
<dbReference type="FunFam" id="3.40.50.10260:FF:000002">
    <property type="entry name" value="NAD(P)H-hydrate epimerase"/>
    <property type="match status" value="1"/>
</dbReference>
<evidence type="ECO:0000259" key="13">
    <source>
        <dbReference type="PROSITE" id="PS51385"/>
    </source>
</evidence>
<dbReference type="PANTHER" id="PTHR13232:SF10">
    <property type="entry name" value="NAD(P)H-HYDRATE EPIMERASE"/>
    <property type="match status" value="1"/>
</dbReference>
<dbReference type="STRING" id="6573.A0A210QET9"/>
<comment type="catalytic activity">
    <reaction evidence="1 11">
        <text>(6R)-NADHX = (6S)-NADHX</text>
        <dbReference type="Rhea" id="RHEA:32215"/>
        <dbReference type="ChEBI" id="CHEBI:64074"/>
        <dbReference type="ChEBI" id="CHEBI:64075"/>
        <dbReference type="EC" id="5.1.99.6"/>
    </reaction>
</comment>
<dbReference type="PROSITE" id="PS51385">
    <property type="entry name" value="YJEF_N"/>
    <property type="match status" value="1"/>
</dbReference>
<dbReference type="GO" id="GO:0046872">
    <property type="term" value="F:metal ion binding"/>
    <property type="evidence" value="ECO:0007669"/>
    <property type="project" value="UniProtKB-KW"/>
</dbReference>
<feature type="binding site" evidence="11">
    <location>
        <position position="195"/>
    </location>
    <ligand>
        <name>(6S)-NADPHX</name>
        <dbReference type="ChEBI" id="CHEBI:64076"/>
    </ligand>
</feature>
<proteinExistence type="inferred from homology"/>
<sequence length="313" mass="35084">MDRISVNRFSFRRKGSTRKDKDKEHSAAFDYSKLSYISQDEAQKIDEELFEEYKFSVDQLMELAGYSCAVAIAKCYPLETMTRDNHAVLVCCGPGNNGGDGLVCARHLKMFGFKPSVYYPKQNKKDLFTNLMKQCEGMDMPFLSFFPSEAHLITQSYNLVVDALFGFSFKGPPRADFANVLQTLAKVEIPICSIDVPSGWDVENGNPEGLQPEFLISLTAPKLCAKMFMGKYHYLGGRFVPKTMEKAYGLCLPAYPGTDCVVELKTQTPHEKETKSDEKEKDKENHEDMMGICGSSQPEEVRATDGSSALVED</sequence>
<evidence type="ECO:0000256" key="5">
    <source>
        <dbReference type="ARBA" id="ARBA00022741"/>
    </source>
</evidence>
<evidence type="ECO:0000313" key="14">
    <source>
        <dbReference type="EMBL" id="OWF47263.1"/>
    </source>
</evidence>
<evidence type="ECO:0000256" key="6">
    <source>
        <dbReference type="ARBA" id="ARBA00022857"/>
    </source>
</evidence>
<dbReference type="AlphaFoldDB" id="A0A210QET9"/>
<evidence type="ECO:0000256" key="3">
    <source>
        <dbReference type="ARBA" id="ARBA00012228"/>
    </source>
</evidence>
<name>A0A210QET9_MIZYE</name>
<comment type="cofactor">
    <cofactor evidence="11">
        <name>K(+)</name>
        <dbReference type="ChEBI" id="CHEBI:29103"/>
    </cofactor>
    <text evidence="11">Binds 1 potassium ion per subunit.</text>
</comment>
<feature type="compositionally biased region" description="Basic and acidic residues" evidence="12">
    <location>
        <begin position="268"/>
        <end position="289"/>
    </location>
</feature>
<evidence type="ECO:0000256" key="1">
    <source>
        <dbReference type="ARBA" id="ARBA00000013"/>
    </source>
</evidence>
<dbReference type="GO" id="GO:0052856">
    <property type="term" value="F:NAD(P)HX epimerase activity"/>
    <property type="evidence" value="ECO:0007669"/>
    <property type="project" value="UniProtKB-UniRule"/>
</dbReference>
<evidence type="ECO:0000256" key="12">
    <source>
        <dbReference type="SAM" id="MobiDB-lite"/>
    </source>
</evidence>
<feature type="binding site" evidence="11">
    <location>
        <begin position="96"/>
        <end position="100"/>
    </location>
    <ligand>
        <name>(6S)-NADPHX</name>
        <dbReference type="ChEBI" id="CHEBI:64076"/>
    </ligand>
</feature>
<comment type="function">
    <text evidence="11">Catalyzes the epimerization of the S- and R-forms of NAD(P)HX, a damaged form of NAD(P)H that is a result of enzymatic or heat-dependent hydration. This is a prerequisite for the S-specific NAD(P)H-hydrate dehydratase to allow the repair of both epimers of NAD(P)HX.</text>
</comment>
<evidence type="ECO:0000256" key="11">
    <source>
        <dbReference type="HAMAP-Rule" id="MF_03159"/>
    </source>
</evidence>
<feature type="binding site" evidence="11">
    <location>
        <begin position="166"/>
        <end position="172"/>
    </location>
    <ligand>
        <name>(6S)-NADPHX</name>
        <dbReference type="ChEBI" id="CHEBI:64076"/>
    </ligand>
</feature>
<comment type="catalytic activity">
    <reaction evidence="2 11">
        <text>(6R)-NADPHX = (6S)-NADPHX</text>
        <dbReference type="Rhea" id="RHEA:32227"/>
        <dbReference type="ChEBI" id="CHEBI:64076"/>
        <dbReference type="ChEBI" id="CHEBI:64077"/>
        <dbReference type="EC" id="5.1.99.6"/>
    </reaction>
</comment>
<dbReference type="InterPro" id="IPR036652">
    <property type="entry name" value="YjeF_N_dom_sf"/>
</dbReference>
<comment type="caution">
    <text evidence="11">Lacks conserved residue(s) required for the propagation of feature annotation.</text>
</comment>
<dbReference type="PANTHER" id="PTHR13232">
    <property type="entry name" value="NAD(P)H-HYDRATE EPIMERASE"/>
    <property type="match status" value="1"/>
</dbReference>